<protein>
    <submittedName>
        <fullName evidence="3">Zgc:158263</fullName>
    </submittedName>
</protein>
<dbReference type="Pfam" id="PF00781">
    <property type="entry name" value="DAGK_cat"/>
    <property type="match status" value="1"/>
</dbReference>
<feature type="compositionally biased region" description="Polar residues" evidence="1">
    <location>
        <begin position="484"/>
        <end position="494"/>
    </location>
</feature>
<dbReference type="Gene3D" id="3.40.50.10330">
    <property type="entry name" value="Probable inorganic polyphosphate/atp-NAD kinase, domain 1"/>
    <property type="match status" value="1"/>
</dbReference>
<dbReference type="InterPro" id="IPR057465">
    <property type="entry name" value="CERK_PH"/>
</dbReference>
<reference evidence="3 4" key="1">
    <citation type="journal article" date="2014" name="Nat. Genet.">
        <title>Whole-genome sequence of a flatfish provides insights into ZW sex chromosome evolution and adaptation to a benthic lifestyle.</title>
        <authorList>
            <person name="Chen S."/>
            <person name="Zhang G."/>
            <person name="Shao C."/>
            <person name="Huang Q."/>
            <person name="Liu G."/>
            <person name="Zhang P."/>
            <person name="Song W."/>
            <person name="An N."/>
            <person name="Chalopin D."/>
            <person name="Volff J.N."/>
            <person name="Hong Y."/>
            <person name="Li Q."/>
            <person name="Sha Z."/>
            <person name="Zhou H."/>
            <person name="Xie M."/>
            <person name="Yu Q."/>
            <person name="Liu Y."/>
            <person name="Xiang H."/>
            <person name="Wang N."/>
            <person name="Wu K."/>
            <person name="Yang C."/>
            <person name="Zhou Q."/>
            <person name="Liao X."/>
            <person name="Yang L."/>
            <person name="Hu Q."/>
            <person name="Zhang J."/>
            <person name="Meng L."/>
            <person name="Jin L."/>
            <person name="Tian Y."/>
            <person name="Lian J."/>
            <person name="Yang J."/>
            <person name="Miao G."/>
            <person name="Liu S."/>
            <person name="Liang Z."/>
            <person name="Yan F."/>
            <person name="Li Y."/>
            <person name="Sun B."/>
            <person name="Zhang H."/>
            <person name="Zhang J."/>
            <person name="Zhu Y."/>
            <person name="Du M."/>
            <person name="Zhao Y."/>
            <person name="Schartl M."/>
            <person name="Tang Q."/>
            <person name="Wang J."/>
        </authorList>
    </citation>
    <scope>NUCLEOTIDE SEQUENCE</scope>
</reference>
<keyword evidence="4" id="KW-1185">Reference proteome</keyword>
<dbReference type="InterPro" id="IPR017438">
    <property type="entry name" value="ATP-NAD_kinase_N"/>
</dbReference>
<proteinExistence type="predicted"/>
<dbReference type="GeneID" id="103384587"/>
<dbReference type="GO" id="GO:0016020">
    <property type="term" value="C:membrane"/>
    <property type="evidence" value="ECO:0007669"/>
    <property type="project" value="GOC"/>
</dbReference>
<reference evidence="3" key="3">
    <citation type="submission" date="2025-09" db="UniProtKB">
        <authorList>
            <consortium name="Ensembl"/>
        </authorList>
    </citation>
    <scope>IDENTIFICATION</scope>
</reference>
<dbReference type="AlphaFoldDB" id="A0A3P8UHU6"/>
<dbReference type="SMART" id="SM00046">
    <property type="entry name" value="DAGKc"/>
    <property type="match status" value="1"/>
</dbReference>
<evidence type="ECO:0000313" key="3">
    <source>
        <dbReference type="Ensembl" id="ENSCSEP00000001952.1"/>
    </source>
</evidence>
<reference evidence="3" key="2">
    <citation type="submission" date="2025-08" db="UniProtKB">
        <authorList>
            <consortium name="Ensembl"/>
        </authorList>
    </citation>
    <scope>IDENTIFICATION</scope>
</reference>
<dbReference type="Proteomes" id="UP000265120">
    <property type="component" value="Chromosome 10"/>
</dbReference>
<name>A0A3P8UHU6_CYNSE</name>
<dbReference type="OMA" id="WDTHPLS"/>
<dbReference type="OrthoDB" id="530923at2759"/>
<dbReference type="FunCoup" id="A0A3P8UHU6">
    <property type="interactions" value="77"/>
</dbReference>
<dbReference type="KEGG" id="csem:103384587"/>
<dbReference type="InterPro" id="IPR045363">
    <property type="entry name" value="CERK_C"/>
</dbReference>
<evidence type="ECO:0000256" key="1">
    <source>
        <dbReference type="SAM" id="MobiDB-lite"/>
    </source>
</evidence>
<dbReference type="Ensembl" id="ENSCSET00000001987.1">
    <property type="protein sequence ID" value="ENSCSEP00000001952.1"/>
    <property type="gene ID" value="ENSCSEG00000001313.1"/>
</dbReference>
<feature type="region of interest" description="Disordered" evidence="1">
    <location>
        <begin position="464"/>
        <end position="506"/>
    </location>
</feature>
<dbReference type="STRING" id="244447.ENSCSEP00000001952"/>
<dbReference type="GeneTree" id="ENSGT00940000167208"/>
<dbReference type="InterPro" id="IPR001206">
    <property type="entry name" value="Diacylglycerol_kinase_cat_dom"/>
</dbReference>
<sequence length="581" mass="64036">METDLRLESSLWVGNKRHRAVLTGWYFNWTDVDKKKTISVPVAEVVGVEEGQVQVLPQKTVVEKDKDFTVFYVKRSSTGGSSGLLWRLGQTQFSCPSRVLRDQWIKQLRTAVKTHSPLRPSKLLVFINPYGGKKRGRQIYSSLVAPLFELAGISSNVIVTERANQARDHLLKKDLTDLDGVVCVGGDGMFSELLHGLIDRTQQEAGLCVNDPAVALQPCPLHIGIIPAGSTDCVCYTTVGVIDPVTSALHIVLGDSQPLDVCSVHHASVLVRYSVSLVGYGFYGDVLAESEKHRWMGPLRYDYSGTMVYLSNRSYQGVVEYLPADPLLSSPRDKTRCLSGCTLCSRSTERLFPNSSDSGSLYSANFSSFSNDSEGEWVRVEGSFRCVSLTCMSSSCPKSPLGLSPSAHLADGTGDLVLVWDTHPLGFLKFLHRHTSTQDQFDLPFVEVHRVKAIRFSLPSGKEEEAHEAVVGQKGGPDEEVYTDTGSWSGSQQRLSDRGPGQETRSHQKTVSPFLCGLCCSKSPSVSVWNCDGEILPFTEILCRVHCQLVHLYARGIEDGAAAQNSNEDDTRCERRCILHK</sequence>
<dbReference type="InterPro" id="IPR016064">
    <property type="entry name" value="NAD/diacylglycerol_kinase_sf"/>
</dbReference>
<dbReference type="PANTHER" id="PTHR12358:SF95">
    <property type="entry name" value="CERAMIDE KINASE"/>
    <property type="match status" value="1"/>
</dbReference>
<organism evidence="3 4">
    <name type="scientific">Cynoglossus semilaevis</name>
    <name type="common">Tongue sole</name>
    <dbReference type="NCBI Taxonomy" id="244447"/>
    <lineage>
        <taxon>Eukaryota</taxon>
        <taxon>Metazoa</taxon>
        <taxon>Chordata</taxon>
        <taxon>Craniata</taxon>
        <taxon>Vertebrata</taxon>
        <taxon>Euteleostomi</taxon>
        <taxon>Actinopterygii</taxon>
        <taxon>Neopterygii</taxon>
        <taxon>Teleostei</taxon>
        <taxon>Neoteleostei</taxon>
        <taxon>Acanthomorphata</taxon>
        <taxon>Carangaria</taxon>
        <taxon>Pleuronectiformes</taxon>
        <taxon>Pleuronectoidei</taxon>
        <taxon>Cynoglossidae</taxon>
        <taxon>Cynoglossinae</taxon>
        <taxon>Cynoglossus</taxon>
    </lineage>
</organism>
<feature type="domain" description="DAGKc" evidence="2">
    <location>
        <begin position="118"/>
        <end position="268"/>
    </location>
</feature>
<dbReference type="InterPro" id="IPR050187">
    <property type="entry name" value="Lipid_Phosphate_FormReg"/>
</dbReference>
<dbReference type="Gene3D" id="2.60.200.40">
    <property type="match status" value="1"/>
</dbReference>
<accession>A0A3P8UHU6</accession>
<evidence type="ECO:0000259" key="2">
    <source>
        <dbReference type="PROSITE" id="PS50146"/>
    </source>
</evidence>
<dbReference type="PANTHER" id="PTHR12358">
    <property type="entry name" value="SPHINGOSINE KINASE"/>
    <property type="match status" value="1"/>
</dbReference>
<dbReference type="RefSeq" id="XP_008316370.1">
    <property type="nucleotide sequence ID" value="XM_008318148.3"/>
</dbReference>
<dbReference type="InParanoid" id="A0A3P8UHU6"/>
<dbReference type="GO" id="GO:0001729">
    <property type="term" value="F:ceramide kinase activity"/>
    <property type="evidence" value="ECO:0007669"/>
    <property type="project" value="TreeGrafter"/>
</dbReference>
<dbReference type="GO" id="GO:0006672">
    <property type="term" value="P:ceramide metabolic process"/>
    <property type="evidence" value="ECO:0007669"/>
    <property type="project" value="TreeGrafter"/>
</dbReference>
<dbReference type="Pfam" id="PF19280">
    <property type="entry name" value="CERK_C"/>
    <property type="match status" value="1"/>
</dbReference>
<dbReference type="Pfam" id="PF25382">
    <property type="entry name" value="PH_CERK"/>
    <property type="match status" value="1"/>
</dbReference>
<dbReference type="PROSITE" id="PS50146">
    <property type="entry name" value="DAGK"/>
    <property type="match status" value="1"/>
</dbReference>
<evidence type="ECO:0000313" key="4">
    <source>
        <dbReference type="Proteomes" id="UP000265120"/>
    </source>
</evidence>
<dbReference type="SUPFAM" id="SSF111331">
    <property type="entry name" value="NAD kinase/diacylglycerol kinase-like"/>
    <property type="match status" value="1"/>
</dbReference>